<feature type="transmembrane region" description="Helical" evidence="1">
    <location>
        <begin position="40"/>
        <end position="58"/>
    </location>
</feature>
<dbReference type="Gene3D" id="2.140.10.10">
    <property type="entry name" value="Quinoprotein alcohol dehydrogenase-like superfamily"/>
    <property type="match status" value="1"/>
</dbReference>
<feature type="transmembrane region" description="Helical" evidence="1">
    <location>
        <begin position="65"/>
        <end position="81"/>
    </location>
</feature>
<evidence type="ECO:0000313" key="3">
    <source>
        <dbReference type="EMBL" id="BBI59966.1"/>
    </source>
</evidence>
<organism evidence="3 4">
    <name type="scientific">Vreelandella sulfidaeris</name>
    <dbReference type="NCBI Taxonomy" id="115553"/>
    <lineage>
        <taxon>Bacteria</taxon>
        <taxon>Pseudomonadati</taxon>
        <taxon>Pseudomonadota</taxon>
        <taxon>Gammaproteobacteria</taxon>
        <taxon>Oceanospirillales</taxon>
        <taxon>Halomonadaceae</taxon>
        <taxon>Vreelandella</taxon>
    </lineage>
</organism>
<proteinExistence type="predicted"/>
<evidence type="ECO:0000313" key="4">
    <source>
        <dbReference type="Proteomes" id="UP000320231"/>
    </source>
</evidence>
<dbReference type="InterPro" id="IPR011047">
    <property type="entry name" value="Quinoprotein_ADH-like_sf"/>
</dbReference>
<evidence type="ECO:0000256" key="1">
    <source>
        <dbReference type="SAM" id="Phobius"/>
    </source>
</evidence>
<dbReference type="KEGG" id="hsr:HSBAA_12720"/>
<dbReference type="SUPFAM" id="SSF50998">
    <property type="entry name" value="Quinoprotein alcohol dehydrogenase-like"/>
    <property type="match status" value="1"/>
</dbReference>
<feature type="domain" description="Pyrrolo-quinoline quinone repeat" evidence="2">
    <location>
        <begin position="168"/>
        <end position="211"/>
    </location>
</feature>
<keyword evidence="1" id="KW-0472">Membrane</keyword>
<dbReference type="InterPro" id="IPR002372">
    <property type="entry name" value="PQQ_rpt_dom"/>
</dbReference>
<feature type="transmembrane region" description="Helical" evidence="1">
    <location>
        <begin position="87"/>
        <end position="108"/>
    </location>
</feature>
<evidence type="ECO:0000259" key="2">
    <source>
        <dbReference type="Pfam" id="PF01011"/>
    </source>
</evidence>
<keyword evidence="1" id="KW-0812">Transmembrane</keyword>
<protein>
    <recommendedName>
        <fullName evidence="2">Pyrrolo-quinoline quinone repeat domain-containing protein</fullName>
    </recommendedName>
</protein>
<gene>
    <name evidence="3" type="ORF">HSBAA_12720</name>
</gene>
<sequence>MDEHSRTRCKWPPLLLGLLLVAAGLALVIGGGKLVSLGGSAYYLIAGIGVIASGVLLAMRRGAALWLYALILFATLVWALWEVGLDWWQLVPRVAIPCLIGIIMLLPWWRKPLHSRGGSLALSGSIVAAIIVAIASQFSDPGTIEGTISNASEEASDVNPAQVSGDDWPAYGGTNAGTHYSSLNQITPDNIGELEEIWRIQTGDAAGPNAPLKLPTKIRR</sequence>
<dbReference type="Proteomes" id="UP000320231">
    <property type="component" value="Chromosome"/>
</dbReference>
<reference evidence="3 4" key="1">
    <citation type="journal article" date="2019" name="Microbiol. Resour. Announc.">
        <title>Complete Genome Sequence of Halomonas sulfidaeris Strain Esulfide1 Isolated from a Metal Sulfide Rock at a Depth of 2,200 Meters, Obtained Using Nanopore Sequencing.</title>
        <authorList>
            <person name="Saito M."/>
            <person name="Nishigata A."/>
            <person name="Galipon J."/>
            <person name="Arakawa K."/>
        </authorList>
    </citation>
    <scope>NUCLEOTIDE SEQUENCE [LARGE SCALE GENOMIC DNA]</scope>
    <source>
        <strain evidence="3 4">ATCC BAA-803</strain>
    </source>
</reference>
<dbReference type="EMBL" id="AP019514">
    <property type="protein sequence ID" value="BBI59966.1"/>
    <property type="molecule type" value="Genomic_DNA"/>
</dbReference>
<keyword evidence="1" id="KW-1133">Transmembrane helix</keyword>
<accession>A0A455U1W6</accession>
<dbReference type="Pfam" id="PF01011">
    <property type="entry name" value="PQQ"/>
    <property type="match status" value="1"/>
</dbReference>
<dbReference type="AlphaFoldDB" id="A0A455U1W6"/>
<feature type="transmembrane region" description="Helical" evidence="1">
    <location>
        <begin position="120"/>
        <end position="138"/>
    </location>
</feature>
<name>A0A455U1W6_9GAMM</name>